<feature type="domain" description="Cytidyltransferase-like" evidence="4">
    <location>
        <begin position="71"/>
        <end position="160"/>
    </location>
</feature>
<evidence type="ECO:0000313" key="5">
    <source>
        <dbReference type="EMBL" id="VDP82381.1"/>
    </source>
</evidence>
<dbReference type="InterPro" id="IPR014729">
    <property type="entry name" value="Rossmann-like_a/b/a_fold"/>
</dbReference>
<dbReference type="SUPFAM" id="SSF52374">
    <property type="entry name" value="Nucleotidylyl transferase"/>
    <property type="match status" value="1"/>
</dbReference>
<keyword evidence="3" id="KW-0812">Transmembrane</keyword>
<dbReference type="Proteomes" id="UP000272942">
    <property type="component" value="Unassembled WGS sequence"/>
</dbReference>
<dbReference type="GO" id="GO:0031210">
    <property type="term" value="F:phosphatidylcholine binding"/>
    <property type="evidence" value="ECO:0007669"/>
    <property type="project" value="TreeGrafter"/>
</dbReference>
<dbReference type="AlphaFoldDB" id="A0A183ALU7"/>
<dbReference type="InterPro" id="IPR004821">
    <property type="entry name" value="Cyt_trans-like"/>
</dbReference>
<name>A0A183ALU7_9TREM</name>
<dbReference type="NCBIfam" id="TIGR00125">
    <property type="entry name" value="cyt_tran_rel"/>
    <property type="match status" value="1"/>
</dbReference>
<evidence type="ECO:0000313" key="6">
    <source>
        <dbReference type="Proteomes" id="UP000272942"/>
    </source>
</evidence>
<dbReference type="InterPro" id="IPR045049">
    <property type="entry name" value="Pcy1-like"/>
</dbReference>
<proteinExistence type="predicted"/>
<evidence type="ECO:0000256" key="2">
    <source>
        <dbReference type="ARBA" id="ARBA00026101"/>
    </source>
</evidence>
<keyword evidence="6" id="KW-1185">Reference proteome</keyword>
<organism evidence="7">
    <name type="scientific">Echinostoma caproni</name>
    <dbReference type="NCBI Taxonomy" id="27848"/>
    <lineage>
        <taxon>Eukaryota</taxon>
        <taxon>Metazoa</taxon>
        <taxon>Spiralia</taxon>
        <taxon>Lophotrochozoa</taxon>
        <taxon>Platyhelminthes</taxon>
        <taxon>Trematoda</taxon>
        <taxon>Digenea</taxon>
        <taxon>Plagiorchiida</taxon>
        <taxon>Echinostomata</taxon>
        <taxon>Echinostomatoidea</taxon>
        <taxon>Echinostomatidae</taxon>
        <taxon>Echinostoma</taxon>
    </lineage>
</organism>
<dbReference type="Gene3D" id="3.40.50.620">
    <property type="entry name" value="HUPs"/>
    <property type="match status" value="1"/>
</dbReference>
<keyword evidence="3" id="KW-1133">Transmembrane helix</keyword>
<protein>
    <recommendedName>
        <fullName evidence="2">choline-phosphate cytidylyltransferase</fullName>
        <ecNumber evidence="2">2.7.7.15</ecNumber>
    </recommendedName>
</protein>
<dbReference type="EC" id="2.7.7.15" evidence="2"/>
<accession>A0A183ALU7</accession>
<evidence type="ECO:0000256" key="3">
    <source>
        <dbReference type="SAM" id="Phobius"/>
    </source>
</evidence>
<dbReference type="EMBL" id="UZAN01045288">
    <property type="protein sequence ID" value="VDP82381.1"/>
    <property type="molecule type" value="Genomic_DNA"/>
</dbReference>
<evidence type="ECO:0000313" key="7">
    <source>
        <dbReference type="WBParaSite" id="ECPE_0000795301-mRNA-1"/>
    </source>
</evidence>
<sequence length="194" mass="22077">MICLWAEYCQVAVGREFTTRAFGEPKPDPQVSEAVLVASSLEESDALLLCSEFICPSNRALIVAPRPVRIYADGAYDMFHSGHARQLMQAKCAFPNCYLIVGVSNDADLHRLKGRTVMNETERYEAVRHCRYVDEVITDAPWSITNDFLQKHKVNLPVLVFPILSVTFLFILPLVTYLFYPWLPTFIDCHLQFG</sequence>
<gene>
    <name evidence="5" type="ORF">ECPE_LOCUS7934</name>
</gene>
<dbReference type="WBParaSite" id="ECPE_0000795301-mRNA-1">
    <property type="protein sequence ID" value="ECPE_0000795301-mRNA-1"/>
    <property type="gene ID" value="ECPE_0000795301"/>
</dbReference>
<reference evidence="7" key="1">
    <citation type="submission" date="2016-06" db="UniProtKB">
        <authorList>
            <consortium name="WormBaseParasite"/>
        </authorList>
    </citation>
    <scope>IDENTIFICATION</scope>
</reference>
<evidence type="ECO:0000256" key="1">
    <source>
        <dbReference type="ARBA" id="ARBA00025706"/>
    </source>
</evidence>
<keyword evidence="3" id="KW-0472">Membrane</keyword>
<dbReference type="PANTHER" id="PTHR10739">
    <property type="entry name" value="CYTIDYLYLTRANSFERASE"/>
    <property type="match status" value="1"/>
</dbReference>
<dbReference type="OrthoDB" id="17102at2759"/>
<dbReference type="Pfam" id="PF01467">
    <property type="entry name" value="CTP_transf_like"/>
    <property type="match status" value="1"/>
</dbReference>
<comment type="pathway">
    <text evidence="1">Phospholipid metabolism; phosphatidylcholine biosynthesis; phosphatidylcholine from phosphocholine: step 1/2.</text>
</comment>
<evidence type="ECO:0000259" key="4">
    <source>
        <dbReference type="Pfam" id="PF01467"/>
    </source>
</evidence>
<dbReference type="GO" id="GO:0004105">
    <property type="term" value="F:choline-phosphate cytidylyltransferase activity"/>
    <property type="evidence" value="ECO:0007669"/>
    <property type="project" value="UniProtKB-EC"/>
</dbReference>
<dbReference type="PANTHER" id="PTHR10739:SF13">
    <property type="entry name" value="CHOLINE-PHOSPHATE CYTIDYLYLTRANSFERASE"/>
    <property type="match status" value="1"/>
</dbReference>
<dbReference type="UniPathway" id="UPA00753">
    <property type="reaction ID" value="UER00739"/>
</dbReference>
<reference evidence="5 6" key="2">
    <citation type="submission" date="2018-11" db="EMBL/GenBank/DDBJ databases">
        <authorList>
            <consortium name="Pathogen Informatics"/>
        </authorList>
    </citation>
    <scope>NUCLEOTIDE SEQUENCE [LARGE SCALE GENOMIC DNA]</scope>
    <source>
        <strain evidence="5 6">Egypt</strain>
    </source>
</reference>
<feature type="transmembrane region" description="Helical" evidence="3">
    <location>
        <begin position="158"/>
        <end position="180"/>
    </location>
</feature>